<comment type="caution">
    <text evidence="1">The sequence shown here is derived from an EMBL/GenBank/DDBJ whole genome shotgun (WGS) entry which is preliminary data.</text>
</comment>
<accession>A0A8T0FEJ8</accession>
<reference evidence="1" key="1">
    <citation type="journal article" date="2020" name="bioRxiv">
        <title>Chromosome-level reference genome of the European wasp spider Argiope bruennichi: a resource for studies on range expansion and evolutionary adaptation.</title>
        <authorList>
            <person name="Sheffer M.M."/>
            <person name="Hoppe A."/>
            <person name="Krehenwinkel H."/>
            <person name="Uhl G."/>
            <person name="Kuss A.W."/>
            <person name="Jensen L."/>
            <person name="Jensen C."/>
            <person name="Gillespie R.G."/>
            <person name="Hoff K.J."/>
            <person name="Prost S."/>
        </authorList>
    </citation>
    <scope>NUCLEOTIDE SEQUENCE</scope>
</reference>
<keyword evidence="2" id="KW-1185">Reference proteome</keyword>
<protein>
    <submittedName>
        <fullName evidence="1">Uncharacterized protein</fullName>
    </submittedName>
</protein>
<dbReference type="EMBL" id="JABXBU010000012">
    <property type="protein sequence ID" value="KAF8789737.1"/>
    <property type="molecule type" value="Genomic_DNA"/>
</dbReference>
<proteinExistence type="predicted"/>
<dbReference type="Proteomes" id="UP000807504">
    <property type="component" value="Unassembled WGS sequence"/>
</dbReference>
<gene>
    <name evidence="1" type="ORF">HNY73_007656</name>
</gene>
<name>A0A8T0FEJ8_ARGBR</name>
<evidence type="ECO:0000313" key="1">
    <source>
        <dbReference type="EMBL" id="KAF8789737.1"/>
    </source>
</evidence>
<evidence type="ECO:0000313" key="2">
    <source>
        <dbReference type="Proteomes" id="UP000807504"/>
    </source>
</evidence>
<reference evidence="1" key="2">
    <citation type="submission" date="2020-06" db="EMBL/GenBank/DDBJ databases">
        <authorList>
            <person name="Sheffer M."/>
        </authorList>
    </citation>
    <scope>NUCLEOTIDE SEQUENCE</scope>
</reference>
<dbReference type="AlphaFoldDB" id="A0A8T0FEJ8"/>
<sequence>MVKNVNKFGKTETGLVSALHNFGRNLNYSSRVLKCSRRRGNQIPVQPTAIARRKSIYSGRKTQVGGRPVKRALPPALKEHTYGIFSELPKKHRKTKHSLTHCVEKNVSLPN</sequence>
<organism evidence="1 2">
    <name type="scientific">Argiope bruennichi</name>
    <name type="common">Wasp spider</name>
    <name type="synonym">Aranea bruennichi</name>
    <dbReference type="NCBI Taxonomy" id="94029"/>
    <lineage>
        <taxon>Eukaryota</taxon>
        <taxon>Metazoa</taxon>
        <taxon>Ecdysozoa</taxon>
        <taxon>Arthropoda</taxon>
        <taxon>Chelicerata</taxon>
        <taxon>Arachnida</taxon>
        <taxon>Araneae</taxon>
        <taxon>Araneomorphae</taxon>
        <taxon>Entelegynae</taxon>
        <taxon>Araneoidea</taxon>
        <taxon>Araneidae</taxon>
        <taxon>Argiope</taxon>
    </lineage>
</organism>